<protein>
    <recommendedName>
        <fullName evidence="1">ATP-dependent DNA helicase</fullName>
        <ecNumber evidence="1">5.6.2.3</ecNumber>
    </recommendedName>
</protein>
<dbReference type="GO" id="GO:0016887">
    <property type="term" value="F:ATP hydrolysis activity"/>
    <property type="evidence" value="ECO:0007669"/>
    <property type="project" value="RHEA"/>
</dbReference>
<dbReference type="VEuPathDB" id="FungiDB:VP01_2388g1"/>
<accession>A0A0L6V6X2</accession>
<evidence type="ECO:0000313" key="3">
    <source>
        <dbReference type="EMBL" id="KNZ56513.1"/>
    </source>
</evidence>
<dbReference type="EMBL" id="LAVV01007267">
    <property type="protein sequence ID" value="KNZ56513.1"/>
    <property type="molecule type" value="Genomic_DNA"/>
</dbReference>
<dbReference type="GO" id="GO:0043139">
    <property type="term" value="F:5'-3' DNA helicase activity"/>
    <property type="evidence" value="ECO:0007669"/>
    <property type="project" value="UniProtKB-EC"/>
</dbReference>
<dbReference type="GO" id="GO:0006281">
    <property type="term" value="P:DNA repair"/>
    <property type="evidence" value="ECO:0007669"/>
    <property type="project" value="UniProtKB-KW"/>
</dbReference>
<keyword evidence="1" id="KW-0227">DNA damage</keyword>
<dbReference type="GO" id="GO:0006310">
    <property type="term" value="P:DNA recombination"/>
    <property type="evidence" value="ECO:0007669"/>
    <property type="project" value="UniProtKB-KW"/>
</dbReference>
<dbReference type="OrthoDB" id="432234at2759"/>
<reference evidence="3 4" key="1">
    <citation type="submission" date="2015-08" db="EMBL/GenBank/DDBJ databases">
        <title>Next Generation Sequencing and Analysis of the Genome of Puccinia sorghi L Schw, the Causal Agent of Maize Common Rust.</title>
        <authorList>
            <person name="Rochi L."/>
            <person name="Burguener G."/>
            <person name="Darino M."/>
            <person name="Turjanski A."/>
            <person name="Kreff E."/>
            <person name="Dieguez M.J."/>
            <person name="Sacco F."/>
        </authorList>
    </citation>
    <scope>NUCLEOTIDE SEQUENCE [LARGE SCALE GENOMIC DNA]</scope>
    <source>
        <strain evidence="3 4">RO10H11247</strain>
    </source>
</reference>
<dbReference type="AlphaFoldDB" id="A0A0L6V6X2"/>
<comment type="cofactor">
    <cofactor evidence="1">
        <name>Mg(2+)</name>
        <dbReference type="ChEBI" id="CHEBI:18420"/>
    </cofactor>
</comment>
<keyword evidence="4" id="KW-1185">Reference proteome</keyword>
<keyword evidence="1" id="KW-0547">Nucleotide-binding</keyword>
<dbReference type="SUPFAM" id="SSF52540">
    <property type="entry name" value="P-loop containing nucleoside triphosphate hydrolases"/>
    <property type="match status" value="1"/>
</dbReference>
<keyword evidence="1" id="KW-0234">DNA repair</keyword>
<dbReference type="Pfam" id="PF05970">
    <property type="entry name" value="PIF1"/>
    <property type="match status" value="1"/>
</dbReference>
<keyword evidence="1" id="KW-0378">Hydrolase</keyword>
<feature type="domain" description="DNA helicase Pif1-like DEAD-box helicase" evidence="2">
    <location>
        <begin position="26"/>
        <end position="84"/>
    </location>
</feature>
<comment type="similarity">
    <text evidence="1">Belongs to the helicase family.</text>
</comment>
<dbReference type="EC" id="5.6.2.3" evidence="1"/>
<evidence type="ECO:0000313" key="4">
    <source>
        <dbReference type="Proteomes" id="UP000037035"/>
    </source>
</evidence>
<sequence>MLKLACYPDFDAPLWRHSTKYQLRECSVEVLIIDEITMVLTEYVRKIERVAQALRNCEKPMGGIRLILCGEFLQIPPVSRERGKFKGFPVMG</sequence>
<proteinExistence type="inferred from homology"/>
<gene>
    <name evidence="3" type="ORF">VP01_2388g1</name>
</gene>
<evidence type="ECO:0000259" key="2">
    <source>
        <dbReference type="Pfam" id="PF05970"/>
    </source>
</evidence>
<dbReference type="Gene3D" id="3.40.50.300">
    <property type="entry name" value="P-loop containing nucleotide triphosphate hydrolases"/>
    <property type="match status" value="1"/>
</dbReference>
<comment type="catalytic activity">
    <reaction evidence="1">
        <text>ATP + H2O = ADP + phosphate + H(+)</text>
        <dbReference type="Rhea" id="RHEA:13065"/>
        <dbReference type="ChEBI" id="CHEBI:15377"/>
        <dbReference type="ChEBI" id="CHEBI:15378"/>
        <dbReference type="ChEBI" id="CHEBI:30616"/>
        <dbReference type="ChEBI" id="CHEBI:43474"/>
        <dbReference type="ChEBI" id="CHEBI:456216"/>
        <dbReference type="EC" id="5.6.2.3"/>
    </reaction>
</comment>
<keyword evidence="1" id="KW-0233">DNA recombination</keyword>
<comment type="caution">
    <text evidence="3">The sequence shown here is derived from an EMBL/GenBank/DDBJ whole genome shotgun (WGS) entry which is preliminary data.</text>
</comment>
<dbReference type="InterPro" id="IPR010285">
    <property type="entry name" value="DNA_helicase_pif1-like_DEAD"/>
</dbReference>
<evidence type="ECO:0000256" key="1">
    <source>
        <dbReference type="RuleBase" id="RU363044"/>
    </source>
</evidence>
<keyword evidence="1" id="KW-0347">Helicase</keyword>
<dbReference type="STRING" id="27349.A0A0L6V6X2"/>
<organism evidence="3 4">
    <name type="scientific">Puccinia sorghi</name>
    <dbReference type="NCBI Taxonomy" id="27349"/>
    <lineage>
        <taxon>Eukaryota</taxon>
        <taxon>Fungi</taxon>
        <taxon>Dikarya</taxon>
        <taxon>Basidiomycota</taxon>
        <taxon>Pucciniomycotina</taxon>
        <taxon>Pucciniomycetes</taxon>
        <taxon>Pucciniales</taxon>
        <taxon>Pucciniaceae</taxon>
        <taxon>Puccinia</taxon>
    </lineage>
</organism>
<keyword evidence="1" id="KW-0067">ATP-binding</keyword>
<dbReference type="GO" id="GO:0005524">
    <property type="term" value="F:ATP binding"/>
    <property type="evidence" value="ECO:0007669"/>
    <property type="project" value="UniProtKB-KW"/>
</dbReference>
<name>A0A0L6V6X2_9BASI</name>
<dbReference type="GO" id="GO:0000723">
    <property type="term" value="P:telomere maintenance"/>
    <property type="evidence" value="ECO:0007669"/>
    <property type="project" value="InterPro"/>
</dbReference>
<dbReference type="InterPro" id="IPR027417">
    <property type="entry name" value="P-loop_NTPase"/>
</dbReference>
<dbReference type="Proteomes" id="UP000037035">
    <property type="component" value="Unassembled WGS sequence"/>
</dbReference>